<feature type="active site" evidence="4">
    <location>
        <position position="38"/>
    </location>
</feature>
<organism evidence="8 9">
    <name type="scientific">Azospira inquinata</name>
    <dbReference type="NCBI Taxonomy" id="2785627"/>
    <lineage>
        <taxon>Bacteria</taxon>
        <taxon>Pseudomonadati</taxon>
        <taxon>Pseudomonadota</taxon>
        <taxon>Betaproteobacteria</taxon>
        <taxon>Rhodocyclales</taxon>
        <taxon>Rhodocyclaceae</taxon>
        <taxon>Azospira</taxon>
    </lineage>
</organism>
<protein>
    <recommendedName>
        <fullName evidence="2 4">Acylphosphatase</fullName>
        <ecNumber evidence="2 4">3.6.1.7</ecNumber>
    </recommendedName>
</protein>
<evidence type="ECO:0000256" key="5">
    <source>
        <dbReference type="RuleBase" id="RU000553"/>
    </source>
</evidence>
<dbReference type="PROSITE" id="PS00150">
    <property type="entry name" value="ACYLPHOSPHATASE_1"/>
    <property type="match status" value="1"/>
</dbReference>
<dbReference type="PANTHER" id="PTHR47268:SF4">
    <property type="entry name" value="ACYLPHOSPHATASE"/>
    <property type="match status" value="1"/>
</dbReference>
<keyword evidence="9" id="KW-1185">Reference proteome</keyword>
<dbReference type="PROSITE" id="PS00151">
    <property type="entry name" value="ACYLPHOSPHATASE_2"/>
    <property type="match status" value="1"/>
</dbReference>
<dbReference type="InterPro" id="IPR017968">
    <property type="entry name" value="Acylphosphatase_CS"/>
</dbReference>
<comment type="similarity">
    <text evidence="1 6">Belongs to the acylphosphatase family.</text>
</comment>
<evidence type="ECO:0000256" key="2">
    <source>
        <dbReference type="ARBA" id="ARBA00012150"/>
    </source>
</evidence>
<reference evidence="8" key="1">
    <citation type="submission" date="2020-11" db="EMBL/GenBank/DDBJ databases">
        <title>Azospira inquinata sp. nov.</title>
        <authorList>
            <person name="Moe W.M."/>
            <person name="Mikes M.C."/>
        </authorList>
    </citation>
    <scope>NUCLEOTIDE SEQUENCE</scope>
    <source>
        <strain evidence="8">Azo-3</strain>
    </source>
</reference>
<comment type="catalytic activity">
    <reaction evidence="3 4 5">
        <text>an acyl phosphate + H2O = a carboxylate + phosphate + H(+)</text>
        <dbReference type="Rhea" id="RHEA:14965"/>
        <dbReference type="ChEBI" id="CHEBI:15377"/>
        <dbReference type="ChEBI" id="CHEBI:15378"/>
        <dbReference type="ChEBI" id="CHEBI:29067"/>
        <dbReference type="ChEBI" id="CHEBI:43474"/>
        <dbReference type="ChEBI" id="CHEBI:59918"/>
        <dbReference type="EC" id="3.6.1.7"/>
    </reaction>
</comment>
<evidence type="ECO:0000256" key="1">
    <source>
        <dbReference type="ARBA" id="ARBA00005614"/>
    </source>
</evidence>
<dbReference type="InterPro" id="IPR020456">
    <property type="entry name" value="Acylphosphatase"/>
</dbReference>
<evidence type="ECO:0000313" key="9">
    <source>
        <dbReference type="Proteomes" id="UP000683428"/>
    </source>
</evidence>
<dbReference type="PANTHER" id="PTHR47268">
    <property type="entry name" value="ACYLPHOSPHATASE"/>
    <property type="match status" value="1"/>
</dbReference>
<evidence type="ECO:0000259" key="7">
    <source>
        <dbReference type="PROSITE" id="PS51160"/>
    </source>
</evidence>
<dbReference type="Pfam" id="PF00708">
    <property type="entry name" value="Acylphosphatase"/>
    <property type="match status" value="1"/>
</dbReference>
<dbReference type="KEGG" id="aiq:Azoinq_04925"/>
<name>A0A975SQA9_9RHOO</name>
<dbReference type="PROSITE" id="PS51160">
    <property type="entry name" value="ACYLPHOSPHATASE_3"/>
    <property type="match status" value="1"/>
</dbReference>
<accession>A0A975SQA9</accession>
<keyword evidence="4 5" id="KW-0378">Hydrolase</keyword>
<dbReference type="GO" id="GO:0003998">
    <property type="term" value="F:acylphosphatase activity"/>
    <property type="evidence" value="ECO:0007669"/>
    <property type="project" value="UniProtKB-EC"/>
</dbReference>
<sequence>MTDKAVRLIIHGRVQGVGFRWYLSREADVLGLCGWVRNRREGTVEALLRGPTEAVDCLVGWAHKGPPSARVSLVEVHLAEEESPFPCPFEQYPTL</sequence>
<dbReference type="AlphaFoldDB" id="A0A975SQA9"/>
<evidence type="ECO:0000256" key="6">
    <source>
        <dbReference type="RuleBase" id="RU004168"/>
    </source>
</evidence>
<evidence type="ECO:0000256" key="4">
    <source>
        <dbReference type="PROSITE-ProRule" id="PRU00520"/>
    </source>
</evidence>
<dbReference type="EMBL" id="CP064782">
    <property type="protein sequence ID" value="QWT49949.1"/>
    <property type="molecule type" value="Genomic_DNA"/>
</dbReference>
<gene>
    <name evidence="8" type="ORF">Azoinq_04925</name>
</gene>
<evidence type="ECO:0000313" key="8">
    <source>
        <dbReference type="EMBL" id="QWT49949.1"/>
    </source>
</evidence>
<evidence type="ECO:0000256" key="3">
    <source>
        <dbReference type="ARBA" id="ARBA00047645"/>
    </source>
</evidence>
<dbReference type="Proteomes" id="UP000683428">
    <property type="component" value="Chromosome"/>
</dbReference>
<proteinExistence type="inferred from homology"/>
<dbReference type="RefSeq" id="WP_216131628.1">
    <property type="nucleotide sequence ID" value="NZ_CP064782.1"/>
</dbReference>
<dbReference type="EC" id="3.6.1.7" evidence="2 4"/>
<dbReference type="InterPro" id="IPR001792">
    <property type="entry name" value="Acylphosphatase-like_dom"/>
</dbReference>
<feature type="active site" evidence="4">
    <location>
        <position position="20"/>
    </location>
</feature>
<feature type="domain" description="Acylphosphatase-like" evidence="7">
    <location>
        <begin position="5"/>
        <end position="93"/>
    </location>
</feature>